<dbReference type="AlphaFoldDB" id="A0A4R4EKM1"/>
<keyword evidence="3" id="KW-1185">Reference proteome</keyword>
<organism evidence="2 3">
    <name type="scientific">Paenibacillus albiflavus</name>
    <dbReference type="NCBI Taxonomy" id="2545760"/>
    <lineage>
        <taxon>Bacteria</taxon>
        <taxon>Bacillati</taxon>
        <taxon>Bacillota</taxon>
        <taxon>Bacilli</taxon>
        <taxon>Bacillales</taxon>
        <taxon>Paenibacillaceae</taxon>
        <taxon>Paenibacillus</taxon>
    </lineage>
</organism>
<dbReference type="RefSeq" id="WP_132417285.1">
    <property type="nucleotide sequence ID" value="NZ_SKFG01000004.1"/>
</dbReference>
<dbReference type="Proteomes" id="UP000295418">
    <property type="component" value="Unassembled WGS sequence"/>
</dbReference>
<proteinExistence type="predicted"/>
<dbReference type="EMBL" id="SKFG01000004">
    <property type="protein sequence ID" value="TCZ78835.1"/>
    <property type="molecule type" value="Genomic_DNA"/>
</dbReference>
<protein>
    <submittedName>
        <fullName evidence="2">PilZ domain-containing protein</fullName>
    </submittedName>
</protein>
<accession>A0A4R4EKM1</accession>
<dbReference type="Gene3D" id="2.40.10.220">
    <property type="entry name" value="predicted glycosyltransferase like domains"/>
    <property type="match status" value="1"/>
</dbReference>
<feature type="domain" description="PilZ" evidence="1">
    <location>
        <begin position="95"/>
        <end position="205"/>
    </location>
</feature>
<dbReference type="OrthoDB" id="1951449at2"/>
<reference evidence="2 3" key="1">
    <citation type="submission" date="2019-03" db="EMBL/GenBank/DDBJ databases">
        <authorList>
            <person name="Kim M.K.M."/>
        </authorList>
    </citation>
    <scope>NUCLEOTIDE SEQUENCE [LARGE SCALE GENOMIC DNA]</scope>
    <source>
        <strain evidence="2 3">18JY21-1</strain>
    </source>
</reference>
<gene>
    <name evidence="2" type="ORF">E0485_07095</name>
</gene>
<dbReference type="GO" id="GO:0035438">
    <property type="term" value="F:cyclic-di-GMP binding"/>
    <property type="evidence" value="ECO:0007669"/>
    <property type="project" value="InterPro"/>
</dbReference>
<sequence>MRIGPIELWNQQLLDIVVNDGSIYQTIILKIGKQELMLQHPSNQEGPLVPVRSQEVSVFLSDEHSNRYVYETNLSFVDNRFVLPIPTPEQIKKVQRRQFFRVPAILEMTLKKTLNLDEDEVEEYKVVTDDISAGGLSFHLFNLAPFHRGDMLTVEIDIEGAKKTTRCIFEAQVVNITKMDAKRTRYALEFKIIREMYRQEIMSFCMKRQAEIRKKIGD</sequence>
<comment type="caution">
    <text evidence="2">The sequence shown here is derived from an EMBL/GenBank/DDBJ whole genome shotgun (WGS) entry which is preliminary data.</text>
</comment>
<name>A0A4R4EKM1_9BACL</name>
<evidence type="ECO:0000313" key="2">
    <source>
        <dbReference type="EMBL" id="TCZ78835.1"/>
    </source>
</evidence>
<evidence type="ECO:0000259" key="1">
    <source>
        <dbReference type="Pfam" id="PF07238"/>
    </source>
</evidence>
<dbReference type="Pfam" id="PF07238">
    <property type="entry name" value="PilZ"/>
    <property type="match status" value="1"/>
</dbReference>
<dbReference type="InterPro" id="IPR009875">
    <property type="entry name" value="PilZ_domain"/>
</dbReference>
<evidence type="ECO:0000313" key="3">
    <source>
        <dbReference type="Proteomes" id="UP000295418"/>
    </source>
</evidence>